<name>A0ABQ6G3W9_9CHLR</name>
<sequence>MQQTLLTPRAAVRAHQPQALEETLMIDLALLDESELMAISAAIVRQHLYPFPCRDTWREATSLVLRIFDELEARQRERRSTHERVDARYVSDEVLLEIYYELRREDAQVLPLCLGNDPIALAAYRDRYNLLADESKSWLIYRILKQRGVHIDVYFPGPEHREMSERDTFCPPREER</sequence>
<evidence type="ECO:0000313" key="2">
    <source>
        <dbReference type="Proteomes" id="UP001344906"/>
    </source>
</evidence>
<dbReference type="Proteomes" id="UP001344906">
    <property type="component" value="Unassembled WGS sequence"/>
</dbReference>
<dbReference type="EMBL" id="BSRI01000003">
    <property type="protein sequence ID" value="GLV61212.1"/>
    <property type="molecule type" value="Genomic_DNA"/>
</dbReference>
<keyword evidence="2" id="KW-1185">Reference proteome</keyword>
<comment type="caution">
    <text evidence="1">The sequence shown here is derived from an EMBL/GenBank/DDBJ whole genome shotgun (WGS) entry which is preliminary data.</text>
</comment>
<reference evidence="1 2" key="1">
    <citation type="submission" date="2023-02" db="EMBL/GenBank/DDBJ databases">
        <title>Dictyobacter halimunensis sp. nov., a new member of the class Ktedonobacteria from forest soil in a geothermal area.</title>
        <authorList>
            <person name="Rachmania M.K."/>
            <person name="Ningsih F."/>
            <person name="Sakai Y."/>
            <person name="Yabe S."/>
            <person name="Yokota A."/>
            <person name="Sjamsuridzal W."/>
        </authorList>
    </citation>
    <scope>NUCLEOTIDE SEQUENCE [LARGE SCALE GENOMIC DNA]</scope>
    <source>
        <strain evidence="1 2">S3.2.2.5</strain>
    </source>
</reference>
<proteinExistence type="predicted"/>
<dbReference type="RefSeq" id="WP_338258643.1">
    <property type="nucleotide sequence ID" value="NZ_BSRI01000003.1"/>
</dbReference>
<accession>A0ABQ6G3W9</accession>
<organism evidence="1 2">
    <name type="scientific">Dictyobacter halimunensis</name>
    <dbReference type="NCBI Taxonomy" id="3026934"/>
    <lineage>
        <taxon>Bacteria</taxon>
        <taxon>Bacillati</taxon>
        <taxon>Chloroflexota</taxon>
        <taxon>Ktedonobacteria</taxon>
        <taxon>Ktedonobacterales</taxon>
        <taxon>Dictyobacteraceae</taxon>
        <taxon>Dictyobacter</taxon>
    </lineage>
</organism>
<evidence type="ECO:0000313" key="1">
    <source>
        <dbReference type="EMBL" id="GLV61212.1"/>
    </source>
</evidence>
<protein>
    <submittedName>
        <fullName evidence="1">Uncharacterized protein</fullName>
    </submittedName>
</protein>
<gene>
    <name evidence="1" type="ORF">KDH_80280</name>
</gene>